<protein>
    <submittedName>
        <fullName evidence="2">Uncharacterized protein</fullName>
    </submittedName>
</protein>
<feature type="region of interest" description="Disordered" evidence="1">
    <location>
        <begin position="1"/>
        <end position="55"/>
    </location>
</feature>
<name>A0A0J7BER4_COCIT</name>
<accession>A0A0J7BER4</accession>
<gene>
    <name evidence="2" type="ORF">CIRG_08318</name>
</gene>
<feature type="compositionally biased region" description="Polar residues" evidence="1">
    <location>
        <begin position="1"/>
        <end position="12"/>
    </location>
</feature>
<proteinExistence type="predicted"/>
<dbReference type="EMBL" id="DS028098">
    <property type="protein sequence ID" value="KMP08637.1"/>
    <property type="molecule type" value="Genomic_DNA"/>
</dbReference>
<evidence type="ECO:0000313" key="3">
    <source>
        <dbReference type="Proteomes" id="UP000054565"/>
    </source>
</evidence>
<dbReference type="AlphaFoldDB" id="A0A0J7BER4"/>
<dbReference type="Proteomes" id="UP000054565">
    <property type="component" value="Unassembled WGS sequence"/>
</dbReference>
<evidence type="ECO:0000256" key="1">
    <source>
        <dbReference type="SAM" id="MobiDB-lite"/>
    </source>
</evidence>
<sequence>MTSGSCQATKSGRVSERGRKAFDEQRVKREALSDRPAFEPDFEHSTERQRGSDPGLEEVTLCDEDEPAASLTDAKNSCIRKGTLLEVAGIRKCLYVSHTKSDLVPSGIR</sequence>
<organism evidence="2 3">
    <name type="scientific">Coccidioides immitis RMSCC 2394</name>
    <dbReference type="NCBI Taxonomy" id="404692"/>
    <lineage>
        <taxon>Eukaryota</taxon>
        <taxon>Fungi</taxon>
        <taxon>Dikarya</taxon>
        <taxon>Ascomycota</taxon>
        <taxon>Pezizomycotina</taxon>
        <taxon>Eurotiomycetes</taxon>
        <taxon>Eurotiomycetidae</taxon>
        <taxon>Onygenales</taxon>
        <taxon>Onygenaceae</taxon>
        <taxon>Coccidioides</taxon>
    </lineage>
</organism>
<evidence type="ECO:0000313" key="2">
    <source>
        <dbReference type="EMBL" id="KMP08637.1"/>
    </source>
</evidence>
<reference evidence="3" key="1">
    <citation type="journal article" date="2010" name="Genome Res.">
        <title>Population genomic sequencing of Coccidioides fungi reveals recent hybridization and transposon control.</title>
        <authorList>
            <person name="Neafsey D.E."/>
            <person name="Barker B.M."/>
            <person name="Sharpton T.J."/>
            <person name="Stajich J.E."/>
            <person name="Park D.J."/>
            <person name="Whiston E."/>
            <person name="Hung C.-Y."/>
            <person name="McMahan C."/>
            <person name="White J."/>
            <person name="Sykes S."/>
            <person name="Heiman D."/>
            <person name="Young S."/>
            <person name="Zeng Q."/>
            <person name="Abouelleil A."/>
            <person name="Aftuck L."/>
            <person name="Bessette D."/>
            <person name="Brown A."/>
            <person name="FitzGerald M."/>
            <person name="Lui A."/>
            <person name="Macdonald J.P."/>
            <person name="Priest M."/>
            <person name="Orbach M.J."/>
            <person name="Galgiani J.N."/>
            <person name="Kirkland T.N."/>
            <person name="Cole G.T."/>
            <person name="Birren B.W."/>
            <person name="Henn M.R."/>
            <person name="Taylor J.W."/>
            <person name="Rounsley S.D."/>
        </authorList>
    </citation>
    <scope>NUCLEOTIDE SEQUENCE [LARGE SCALE GENOMIC DNA]</scope>
    <source>
        <strain evidence="3">RMSCC 2394</strain>
    </source>
</reference>
<feature type="compositionally biased region" description="Basic and acidic residues" evidence="1">
    <location>
        <begin position="13"/>
        <end position="51"/>
    </location>
</feature>